<reference evidence="2 3" key="1">
    <citation type="submission" date="2014-02" db="EMBL/GenBank/DDBJ databases">
        <title>The genome sequence of Colletotrichum salicis CBS 607.94.</title>
        <authorList>
            <person name="Baroncelli R."/>
            <person name="Thon M.R."/>
        </authorList>
    </citation>
    <scope>NUCLEOTIDE SEQUENCE [LARGE SCALE GENOMIC DNA]</scope>
    <source>
        <strain evidence="2 3">CBS 607.94</strain>
    </source>
</reference>
<dbReference type="EMBL" id="JFFI01002564">
    <property type="protein sequence ID" value="KXH30210.1"/>
    <property type="molecule type" value="Genomic_DNA"/>
</dbReference>
<feature type="chain" id="PRO_5007801635" evidence="1">
    <location>
        <begin position="24"/>
        <end position="266"/>
    </location>
</feature>
<accession>A0A135S2S1</accession>
<evidence type="ECO:0000256" key="1">
    <source>
        <dbReference type="SAM" id="SignalP"/>
    </source>
</evidence>
<name>A0A135S2S1_9PEZI</name>
<dbReference type="AlphaFoldDB" id="A0A135S2S1"/>
<keyword evidence="1" id="KW-0732">Signal</keyword>
<keyword evidence="3" id="KW-1185">Reference proteome</keyword>
<gene>
    <name evidence="2" type="ORF">CSAL01_05040</name>
</gene>
<proteinExistence type="predicted"/>
<evidence type="ECO:0000313" key="2">
    <source>
        <dbReference type="EMBL" id="KXH30210.1"/>
    </source>
</evidence>
<organism evidence="2 3">
    <name type="scientific">Colletotrichum salicis</name>
    <dbReference type="NCBI Taxonomy" id="1209931"/>
    <lineage>
        <taxon>Eukaryota</taxon>
        <taxon>Fungi</taxon>
        <taxon>Dikarya</taxon>
        <taxon>Ascomycota</taxon>
        <taxon>Pezizomycotina</taxon>
        <taxon>Sordariomycetes</taxon>
        <taxon>Hypocreomycetidae</taxon>
        <taxon>Glomerellales</taxon>
        <taxon>Glomerellaceae</taxon>
        <taxon>Colletotrichum</taxon>
        <taxon>Colletotrichum acutatum species complex</taxon>
    </lineage>
</organism>
<dbReference type="SUPFAM" id="SSF48056">
    <property type="entry name" value="Di-copper centre-containing domain"/>
    <property type="match status" value="1"/>
</dbReference>
<sequence>MKGFTNSAGYLALLAALISETVALPVQDAPLRVEWRSLSSAAKADYISAVKCLDDLPSKIGLETSRYNDFPYVHAQLNNEKDMSKSPVFSNDTTIGFGGNGLNGGWVAPTRPNPLIMCVIYGAFANFTVSYYTTTALSHCLNRGFHDGIGVNTGPYEGGLYSPKKISRIIESSGNFSTFERAPRCDSLTCRRRLVPFDISKRLWLWQQADLSSRALDFPGQRNLPSGEADTRPASLNDTLPTLGLAADIPIQQVMPTTTDLLYYKS</sequence>
<dbReference type="InterPro" id="IPR008922">
    <property type="entry name" value="Di-copper_centre_dom_sf"/>
</dbReference>
<protein>
    <submittedName>
        <fullName evidence="2">Uncharacterized protein</fullName>
    </submittedName>
</protein>
<dbReference type="Gene3D" id="1.10.1280.10">
    <property type="entry name" value="Di-copper center containing domain from catechol oxidase"/>
    <property type="match status" value="1"/>
</dbReference>
<evidence type="ECO:0000313" key="3">
    <source>
        <dbReference type="Proteomes" id="UP000070121"/>
    </source>
</evidence>
<dbReference type="OrthoDB" id="6132182at2759"/>
<feature type="signal peptide" evidence="1">
    <location>
        <begin position="1"/>
        <end position="23"/>
    </location>
</feature>
<comment type="caution">
    <text evidence="2">The sequence shown here is derived from an EMBL/GenBank/DDBJ whole genome shotgun (WGS) entry which is preliminary data.</text>
</comment>
<dbReference type="Proteomes" id="UP000070121">
    <property type="component" value="Unassembled WGS sequence"/>
</dbReference>